<keyword evidence="2" id="KW-0238">DNA-binding</keyword>
<name>A0ABV7UXB0_9GAMM</name>
<evidence type="ECO:0000259" key="4">
    <source>
        <dbReference type="PROSITE" id="PS01124"/>
    </source>
</evidence>
<dbReference type="Pfam" id="PF20240">
    <property type="entry name" value="DUF6597"/>
    <property type="match status" value="1"/>
</dbReference>
<feature type="domain" description="HTH araC/xylS-type" evidence="4">
    <location>
        <begin position="174"/>
        <end position="258"/>
    </location>
</feature>
<organism evidence="5 6">
    <name type="scientific">Luteimonas notoginsengisoli</name>
    <dbReference type="NCBI Taxonomy" id="1578200"/>
    <lineage>
        <taxon>Bacteria</taxon>
        <taxon>Pseudomonadati</taxon>
        <taxon>Pseudomonadota</taxon>
        <taxon>Gammaproteobacteria</taxon>
        <taxon>Lysobacterales</taxon>
        <taxon>Lysobacteraceae</taxon>
        <taxon>Luteimonas</taxon>
    </lineage>
</organism>
<dbReference type="InterPro" id="IPR018060">
    <property type="entry name" value="HTH_AraC"/>
</dbReference>
<dbReference type="Proteomes" id="UP001595724">
    <property type="component" value="Unassembled WGS sequence"/>
</dbReference>
<accession>A0ABV7UXB0</accession>
<keyword evidence="3" id="KW-0804">Transcription</keyword>
<protein>
    <submittedName>
        <fullName evidence="5">DUF6597 domain-containing transcriptional factor</fullName>
    </submittedName>
</protein>
<keyword evidence="1" id="KW-0805">Transcription regulation</keyword>
<dbReference type="EMBL" id="JBHRYF010000014">
    <property type="protein sequence ID" value="MFC3661304.1"/>
    <property type="molecule type" value="Genomic_DNA"/>
</dbReference>
<keyword evidence="6" id="KW-1185">Reference proteome</keyword>
<evidence type="ECO:0000256" key="1">
    <source>
        <dbReference type="ARBA" id="ARBA00023015"/>
    </source>
</evidence>
<dbReference type="InterPro" id="IPR046532">
    <property type="entry name" value="DUF6597"/>
</dbReference>
<evidence type="ECO:0000313" key="5">
    <source>
        <dbReference type="EMBL" id="MFC3661304.1"/>
    </source>
</evidence>
<dbReference type="RefSeq" id="WP_386712476.1">
    <property type="nucleotide sequence ID" value="NZ_JBHRYF010000014.1"/>
</dbReference>
<evidence type="ECO:0000256" key="3">
    <source>
        <dbReference type="ARBA" id="ARBA00023163"/>
    </source>
</evidence>
<dbReference type="InterPro" id="IPR050204">
    <property type="entry name" value="AraC_XylS_family_regulators"/>
</dbReference>
<proteinExistence type="predicted"/>
<evidence type="ECO:0000313" key="6">
    <source>
        <dbReference type="Proteomes" id="UP001595724"/>
    </source>
</evidence>
<comment type="caution">
    <text evidence="5">The sequence shown here is derived from an EMBL/GenBank/DDBJ whole genome shotgun (WGS) entry which is preliminary data.</text>
</comment>
<dbReference type="PROSITE" id="PS01124">
    <property type="entry name" value="HTH_ARAC_FAMILY_2"/>
    <property type="match status" value="1"/>
</dbReference>
<reference evidence="6" key="1">
    <citation type="journal article" date="2019" name="Int. J. Syst. Evol. Microbiol.">
        <title>The Global Catalogue of Microorganisms (GCM) 10K type strain sequencing project: providing services to taxonomists for standard genome sequencing and annotation.</title>
        <authorList>
            <consortium name="The Broad Institute Genomics Platform"/>
            <consortium name="The Broad Institute Genome Sequencing Center for Infectious Disease"/>
            <person name="Wu L."/>
            <person name="Ma J."/>
        </authorList>
    </citation>
    <scope>NUCLEOTIDE SEQUENCE [LARGE SCALE GENOMIC DNA]</scope>
    <source>
        <strain evidence="6">KCTC 42211</strain>
    </source>
</reference>
<dbReference type="Pfam" id="PF12833">
    <property type="entry name" value="HTH_18"/>
    <property type="match status" value="1"/>
</dbReference>
<dbReference type="Gene3D" id="1.10.10.60">
    <property type="entry name" value="Homeodomain-like"/>
    <property type="match status" value="1"/>
</dbReference>
<sequence>MGFIVRAPATPLSQLVDKIWDWDMPPQAHRFDRMLPSACGQLVINLVEDESRIYDAALRCRRFAGAAFDGPANRSFVIDTAEQVAVVGVVFRAGAAAPFFRERMDLLANDHVDLDDLVDSTACGLRARLLEAGGPDARLRIVETWLQEQAGAARPHPAVAHALRIFDGAPRVQRIGAVAAHCRLSPRRFGQLFREQVGMSPKRYARLQRFRRLVAQVHHDRAVDWAGVAADGGFHDQPHLVHEFRAFAGLTPTAWLASCGQHASHVPIG</sequence>
<dbReference type="SMART" id="SM00342">
    <property type="entry name" value="HTH_ARAC"/>
    <property type="match status" value="1"/>
</dbReference>
<gene>
    <name evidence="5" type="ORF">ACFOM9_14675</name>
</gene>
<dbReference type="PANTHER" id="PTHR46796">
    <property type="entry name" value="HTH-TYPE TRANSCRIPTIONAL ACTIVATOR RHAS-RELATED"/>
    <property type="match status" value="1"/>
</dbReference>
<evidence type="ECO:0000256" key="2">
    <source>
        <dbReference type="ARBA" id="ARBA00023125"/>
    </source>
</evidence>
<dbReference type="PANTHER" id="PTHR46796:SF15">
    <property type="entry name" value="BLL1074 PROTEIN"/>
    <property type="match status" value="1"/>
</dbReference>